<dbReference type="HOGENOM" id="CLU_1712960_0_0_1"/>
<organism evidence="1 2">
    <name type="scientific">Botryobasidium botryosum (strain FD-172 SS1)</name>
    <dbReference type="NCBI Taxonomy" id="930990"/>
    <lineage>
        <taxon>Eukaryota</taxon>
        <taxon>Fungi</taxon>
        <taxon>Dikarya</taxon>
        <taxon>Basidiomycota</taxon>
        <taxon>Agaricomycotina</taxon>
        <taxon>Agaricomycetes</taxon>
        <taxon>Cantharellales</taxon>
        <taxon>Botryobasidiaceae</taxon>
        <taxon>Botryobasidium</taxon>
    </lineage>
</organism>
<name>A0A067M0U0_BOTB1</name>
<dbReference type="Proteomes" id="UP000027195">
    <property type="component" value="Unassembled WGS sequence"/>
</dbReference>
<proteinExistence type="predicted"/>
<keyword evidence="2" id="KW-1185">Reference proteome</keyword>
<dbReference type="InParanoid" id="A0A067M0U0"/>
<dbReference type="EMBL" id="KL198312">
    <property type="protein sequence ID" value="KDQ05497.1"/>
    <property type="molecule type" value="Genomic_DNA"/>
</dbReference>
<dbReference type="InterPro" id="IPR027417">
    <property type="entry name" value="P-loop_NTPase"/>
</dbReference>
<accession>A0A067M0U0</accession>
<dbReference type="Gene3D" id="3.40.50.300">
    <property type="entry name" value="P-loop containing nucleotide triphosphate hydrolases"/>
    <property type="match status" value="1"/>
</dbReference>
<gene>
    <name evidence="1" type="ORF">BOTBODRAFT_182519</name>
</gene>
<sequence>MAKGFVTFARAIRQFNLDYITINLGILQAAHDRSESLYKSAATKKWDAILLSPEQPKIKGFHMLLNSRAFRKDLRTTCIGEAHLSVQWGADFGPAYDSLGTLHGRMPDHTMLVGLTTICSMGATEIAIRDALGLRKDDPDVYSLRQSNKRLDI</sequence>
<dbReference type="OrthoDB" id="3260945at2759"/>
<dbReference type="AlphaFoldDB" id="A0A067M0U0"/>
<evidence type="ECO:0000313" key="2">
    <source>
        <dbReference type="Proteomes" id="UP000027195"/>
    </source>
</evidence>
<evidence type="ECO:0000313" key="1">
    <source>
        <dbReference type="EMBL" id="KDQ05497.1"/>
    </source>
</evidence>
<protein>
    <submittedName>
        <fullName evidence="1">Uncharacterized protein</fullName>
    </submittedName>
</protein>
<reference evidence="2" key="1">
    <citation type="journal article" date="2014" name="Proc. Natl. Acad. Sci. U.S.A.">
        <title>Extensive sampling of basidiomycete genomes demonstrates inadequacy of the white-rot/brown-rot paradigm for wood decay fungi.</title>
        <authorList>
            <person name="Riley R."/>
            <person name="Salamov A.A."/>
            <person name="Brown D.W."/>
            <person name="Nagy L.G."/>
            <person name="Floudas D."/>
            <person name="Held B.W."/>
            <person name="Levasseur A."/>
            <person name="Lombard V."/>
            <person name="Morin E."/>
            <person name="Otillar R."/>
            <person name="Lindquist E.A."/>
            <person name="Sun H."/>
            <person name="LaButti K.M."/>
            <person name="Schmutz J."/>
            <person name="Jabbour D."/>
            <person name="Luo H."/>
            <person name="Baker S.E."/>
            <person name="Pisabarro A.G."/>
            <person name="Walton J.D."/>
            <person name="Blanchette R.A."/>
            <person name="Henrissat B."/>
            <person name="Martin F."/>
            <person name="Cullen D."/>
            <person name="Hibbett D.S."/>
            <person name="Grigoriev I.V."/>
        </authorList>
    </citation>
    <scope>NUCLEOTIDE SEQUENCE [LARGE SCALE GENOMIC DNA]</scope>
    <source>
        <strain evidence="2">FD-172 SS1</strain>
    </source>
</reference>